<comment type="cofactor">
    <cofactor evidence="1">
        <name>FAD</name>
        <dbReference type="ChEBI" id="CHEBI:57692"/>
    </cofactor>
</comment>
<dbReference type="OrthoDB" id="9811557at2"/>
<keyword evidence="3" id="KW-0285">Flavoprotein</keyword>
<dbReference type="FunFam" id="3.30.465.10:FF:000016">
    <property type="entry name" value="probable D-lactate dehydrogenase, mitochondrial"/>
    <property type="match status" value="1"/>
</dbReference>
<protein>
    <recommendedName>
        <fullName evidence="7">D-lactate dehydrogenase (cytochrome)</fullName>
        <ecNumber evidence="7">1.1.2.4</ecNumber>
    </recommendedName>
</protein>
<dbReference type="GO" id="GO:1903457">
    <property type="term" value="P:lactate catabolic process"/>
    <property type="evidence" value="ECO:0007669"/>
    <property type="project" value="TreeGrafter"/>
</dbReference>
<dbReference type="InterPro" id="IPR036318">
    <property type="entry name" value="FAD-bd_PCMH-like_sf"/>
</dbReference>
<dbReference type="InterPro" id="IPR004113">
    <property type="entry name" value="FAD-bd_oxidored_4_C"/>
</dbReference>
<keyword evidence="5" id="KW-0809">Transit peptide</keyword>
<comment type="similarity">
    <text evidence="2">Belongs to the FAD-binding oxidoreductase/transferase type 4 family.</text>
</comment>
<dbReference type="PANTHER" id="PTHR11748:SF111">
    <property type="entry name" value="D-LACTATE DEHYDROGENASE, MITOCHONDRIAL-RELATED"/>
    <property type="match status" value="1"/>
</dbReference>
<dbReference type="AlphaFoldDB" id="A0A1R0F8Q8"/>
<keyword evidence="6 9" id="KW-0560">Oxidoreductase</keyword>
<gene>
    <name evidence="9" type="ORF">PEB0149_007890</name>
</gene>
<name>A0A1R0F8Q8_9HYPH</name>
<evidence type="ECO:0000256" key="3">
    <source>
        <dbReference type="ARBA" id="ARBA00022630"/>
    </source>
</evidence>
<reference evidence="9 10" key="1">
    <citation type="submission" date="2016-12" db="EMBL/GenBank/DDBJ databases">
        <title>Comparative genomics of Bartonella apis.</title>
        <authorList>
            <person name="Engel P."/>
        </authorList>
    </citation>
    <scope>NUCLEOTIDE SEQUENCE [LARGE SCALE GENOMIC DNA]</scope>
    <source>
        <strain evidence="9 10">PEB0149</strain>
    </source>
</reference>
<dbReference type="PANTHER" id="PTHR11748">
    <property type="entry name" value="D-LACTATE DEHYDROGENASE"/>
    <property type="match status" value="1"/>
</dbReference>
<dbReference type="Pfam" id="PF01565">
    <property type="entry name" value="FAD_binding_4"/>
    <property type="match status" value="1"/>
</dbReference>
<dbReference type="Gene3D" id="1.10.45.10">
    <property type="entry name" value="Vanillyl-alcohol Oxidase, Chain A, domain 4"/>
    <property type="match status" value="1"/>
</dbReference>
<evidence type="ECO:0000313" key="10">
    <source>
        <dbReference type="Proteomes" id="UP000187344"/>
    </source>
</evidence>
<dbReference type="Pfam" id="PF02913">
    <property type="entry name" value="FAD-oxidase_C"/>
    <property type="match status" value="1"/>
</dbReference>
<dbReference type="GO" id="GO:0071949">
    <property type="term" value="F:FAD binding"/>
    <property type="evidence" value="ECO:0007669"/>
    <property type="project" value="InterPro"/>
</dbReference>
<evidence type="ECO:0000256" key="5">
    <source>
        <dbReference type="ARBA" id="ARBA00022946"/>
    </source>
</evidence>
<sequence length="465" mass="50483">MAKHCDEATIDRVCEELKAAFGDRFSRNLSVRQAHSHNVTALYQQAPDGVVYATNKDDVVKIVKICAKHKMPIIAFGAGSSIEGQLNAPKGGISIDFSKMDQVVSFSPEDMTITVQPGITRETLNSWLRDSGLFFPIDPGADASIGGMASTRASGTNAVRYGTMREAVLSAEAVMADGRIIRTASRAKKSAAGYDLTRLLVGSEGTLGIFTEITLRLHPVPEVVSCGACTFPTVTDACNAVIEAIQCAIPLARVELLDEFMTKACNAYSGLTLDPLPTLCVEFHGDKTSVAAQVSLFGEIAASHGSKDFKHSTDPDKRAELWKARHEAFWAAQASLPDCDVFSTDACVPISRLADCVGETQKDLQEHHLIGPMVGHVGDGNFHVLLAYHKGNKEEEKKVYEFSERLSERAISMDGTCTGEHGIGQRKAKYLRLELGDAVDYMRAIKKALDPDNIFNPGKYGFEDY</sequence>
<evidence type="ECO:0000259" key="8">
    <source>
        <dbReference type="PROSITE" id="PS51387"/>
    </source>
</evidence>
<dbReference type="Gene3D" id="3.30.70.2740">
    <property type="match status" value="1"/>
</dbReference>
<comment type="caution">
    <text evidence="9">The sequence shown here is derived from an EMBL/GenBank/DDBJ whole genome shotgun (WGS) entry which is preliminary data.</text>
</comment>
<keyword evidence="4" id="KW-0274">FAD</keyword>
<dbReference type="PROSITE" id="PS51387">
    <property type="entry name" value="FAD_PCMH"/>
    <property type="match status" value="1"/>
</dbReference>
<feature type="domain" description="FAD-binding PCMH-type" evidence="8">
    <location>
        <begin position="43"/>
        <end position="220"/>
    </location>
</feature>
<dbReference type="FunFam" id="3.30.70.2740:FF:000001">
    <property type="entry name" value="D-lactate dehydrogenase mitochondrial"/>
    <property type="match status" value="1"/>
</dbReference>
<dbReference type="GO" id="GO:0008720">
    <property type="term" value="F:D-lactate dehydrogenase (NAD+) activity"/>
    <property type="evidence" value="ECO:0007669"/>
    <property type="project" value="TreeGrafter"/>
</dbReference>
<dbReference type="InterPro" id="IPR016164">
    <property type="entry name" value="FAD-linked_Oxase-like_C"/>
</dbReference>
<dbReference type="SUPFAM" id="SSF55103">
    <property type="entry name" value="FAD-linked oxidases, C-terminal domain"/>
    <property type="match status" value="1"/>
</dbReference>
<dbReference type="InterPro" id="IPR006094">
    <property type="entry name" value="Oxid_FAD_bind_N"/>
</dbReference>
<dbReference type="InterPro" id="IPR016169">
    <property type="entry name" value="FAD-bd_PCMH_sub2"/>
</dbReference>
<evidence type="ECO:0000256" key="7">
    <source>
        <dbReference type="ARBA" id="ARBA00038897"/>
    </source>
</evidence>
<dbReference type="SUPFAM" id="SSF56176">
    <property type="entry name" value="FAD-binding/transporter-associated domain-like"/>
    <property type="match status" value="1"/>
</dbReference>
<dbReference type="FunFam" id="1.10.45.10:FF:000001">
    <property type="entry name" value="D-lactate dehydrogenase mitochondrial"/>
    <property type="match status" value="1"/>
</dbReference>
<dbReference type="InterPro" id="IPR016166">
    <property type="entry name" value="FAD-bd_PCMH"/>
</dbReference>
<dbReference type="Proteomes" id="UP000187344">
    <property type="component" value="Unassembled WGS sequence"/>
</dbReference>
<organism evidence="9 10">
    <name type="scientific">Bartonella apis</name>
    <dbReference type="NCBI Taxonomy" id="1686310"/>
    <lineage>
        <taxon>Bacteria</taxon>
        <taxon>Pseudomonadati</taxon>
        <taxon>Pseudomonadota</taxon>
        <taxon>Alphaproteobacteria</taxon>
        <taxon>Hyphomicrobiales</taxon>
        <taxon>Bartonellaceae</taxon>
        <taxon>Bartonella</taxon>
    </lineage>
</organism>
<dbReference type="RefSeq" id="WP_075870236.1">
    <property type="nucleotide sequence ID" value="NZ_CALYQA010000001.1"/>
</dbReference>
<dbReference type="InterPro" id="IPR016171">
    <property type="entry name" value="Vanillyl_alc_oxidase_C-sub2"/>
</dbReference>
<evidence type="ECO:0000256" key="1">
    <source>
        <dbReference type="ARBA" id="ARBA00001974"/>
    </source>
</evidence>
<accession>A0A1R0F8Q8</accession>
<proteinExistence type="inferred from homology"/>
<evidence type="ECO:0000313" key="9">
    <source>
        <dbReference type="EMBL" id="OLY43363.1"/>
    </source>
</evidence>
<dbReference type="GO" id="GO:0004458">
    <property type="term" value="F:D-lactate dehydrogenase (cytochrome) activity"/>
    <property type="evidence" value="ECO:0007669"/>
    <property type="project" value="UniProtKB-EC"/>
</dbReference>
<evidence type="ECO:0000256" key="4">
    <source>
        <dbReference type="ARBA" id="ARBA00022827"/>
    </source>
</evidence>
<dbReference type="EC" id="1.1.2.4" evidence="7"/>
<evidence type="ECO:0000256" key="6">
    <source>
        <dbReference type="ARBA" id="ARBA00023002"/>
    </source>
</evidence>
<keyword evidence="10" id="KW-1185">Reference proteome</keyword>
<evidence type="ECO:0000256" key="2">
    <source>
        <dbReference type="ARBA" id="ARBA00008000"/>
    </source>
</evidence>
<dbReference type="Gene3D" id="3.30.465.10">
    <property type="match status" value="1"/>
</dbReference>
<dbReference type="EMBL" id="LXYT01000002">
    <property type="protein sequence ID" value="OLY43363.1"/>
    <property type="molecule type" value="Genomic_DNA"/>
</dbReference>